<sequence length="157" mass="16708">MRLAGGGGGARKYQRIAAYVVCVQDERLLLVRTGPSVAADAARWTLPGGGLEHGEQPEAGAVREVEEETGFDIEITGLLGVDSIREFWADRNTDFHGLRIVYSGQVVGGELRSEVGGTTDLAAWIPLTDVVGLYRLSLVDIALGFIHTGTASGLREA</sequence>
<dbReference type="InterPro" id="IPR000086">
    <property type="entry name" value="NUDIX_hydrolase_dom"/>
</dbReference>
<dbReference type="PANTHER" id="PTHR43046">
    <property type="entry name" value="GDP-MANNOSE MANNOSYL HYDROLASE"/>
    <property type="match status" value="1"/>
</dbReference>
<dbReference type="PRINTS" id="PR00502">
    <property type="entry name" value="NUDIXFAMILY"/>
</dbReference>
<dbReference type="AlphaFoldDB" id="A0A0S4QNZ5"/>
<protein>
    <submittedName>
        <fullName evidence="6">ADP-ribose pyrophosphatase YjhB, NUDIX family</fullName>
    </submittedName>
</protein>
<comment type="cofactor">
    <cofactor evidence="1">
        <name>Mg(2+)</name>
        <dbReference type="ChEBI" id="CHEBI:18420"/>
    </cofactor>
</comment>
<proteinExistence type="inferred from homology"/>
<keyword evidence="3 4" id="KW-0378">Hydrolase</keyword>
<evidence type="ECO:0000256" key="2">
    <source>
        <dbReference type="ARBA" id="ARBA00005582"/>
    </source>
</evidence>
<dbReference type="Gene3D" id="3.90.79.10">
    <property type="entry name" value="Nucleoside Triphosphate Pyrophosphohydrolase"/>
    <property type="match status" value="1"/>
</dbReference>
<keyword evidence="7" id="KW-1185">Reference proteome</keyword>
<dbReference type="InterPro" id="IPR020476">
    <property type="entry name" value="Nudix_hydrolase"/>
</dbReference>
<dbReference type="InterPro" id="IPR015797">
    <property type="entry name" value="NUDIX_hydrolase-like_dom_sf"/>
</dbReference>
<evidence type="ECO:0000313" key="7">
    <source>
        <dbReference type="Proteomes" id="UP000198802"/>
    </source>
</evidence>
<gene>
    <name evidence="6" type="ORF">Ga0074812_111165</name>
</gene>
<dbReference type="GO" id="GO:0016787">
    <property type="term" value="F:hydrolase activity"/>
    <property type="evidence" value="ECO:0007669"/>
    <property type="project" value="UniProtKB-KW"/>
</dbReference>
<accession>A0A0S4QNZ5</accession>
<dbReference type="PANTHER" id="PTHR43046:SF16">
    <property type="entry name" value="ADP-RIBOSE PYROPHOSPHATASE YJHB-RELATED"/>
    <property type="match status" value="1"/>
</dbReference>
<name>A0A0S4QNZ5_9ACTN</name>
<comment type="similarity">
    <text evidence="2 4">Belongs to the Nudix hydrolase family.</text>
</comment>
<evidence type="ECO:0000256" key="3">
    <source>
        <dbReference type="ARBA" id="ARBA00022801"/>
    </source>
</evidence>
<evidence type="ECO:0000259" key="5">
    <source>
        <dbReference type="PROSITE" id="PS51462"/>
    </source>
</evidence>
<dbReference type="EMBL" id="FAOZ01000011">
    <property type="protein sequence ID" value="CUU57328.1"/>
    <property type="molecule type" value="Genomic_DNA"/>
</dbReference>
<evidence type="ECO:0000256" key="4">
    <source>
        <dbReference type="RuleBase" id="RU003476"/>
    </source>
</evidence>
<dbReference type="InterPro" id="IPR020084">
    <property type="entry name" value="NUDIX_hydrolase_CS"/>
</dbReference>
<dbReference type="Pfam" id="PF00293">
    <property type="entry name" value="NUDIX"/>
    <property type="match status" value="1"/>
</dbReference>
<dbReference type="Proteomes" id="UP000198802">
    <property type="component" value="Unassembled WGS sequence"/>
</dbReference>
<evidence type="ECO:0000256" key="1">
    <source>
        <dbReference type="ARBA" id="ARBA00001946"/>
    </source>
</evidence>
<organism evidence="6 7">
    <name type="scientific">Parafrankia irregularis</name>
    <dbReference type="NCBI Taxonomy" id="795642"/>
    <lineage>
        <taxon>Bacteria</taxon>
        <taxon>Bacillati</taxon>
        <taxon>Actinomycetota</taxon>
        <taxon>Actinomycetes</taxon>
        <taxon>Frankiales</taxon>
        <taxon>Frankiaceae</taxon>
        <taxon>Parafrankia</taxon>
    </lineage>
</organism>
<dbReference type="PROSITE" id="PS00893">
    <property type="entry name" value="NUDIX_BOX"/>
    <property type="match status" value="1"/>
</dbReference>
<dbReference type="CDD" id="cd02883">
    <property type="entry name" value="NUDIX_Hydrolase"/>
    <property type="match status" value="1"/>
</dbReference>
<dbReference type="PROSITE" id="PS51462">
    <property type="entry name" value="NUDIX"/>
    <property type="match status" value="1"/>
</dbReference>
<reference evidence="7" key="1">
    <citation type="submission" date="2015-11" db="EMBL/GenBank/DDBJ databases">
        <authorList>
            <person name="Varghese N."/>
        </authorList>
    </citation>
    <scope>NUCLEOTIDE SEQUENCE [LARGE SCALE GENOMIC DNA]</scope>
    <source>
        <strain evidence="7">DSM 45899</strain>
    </source>
</reference>
<dbReference type="SUPFAM" id="SSF55811">
    <property type="entry name" value="Nudix"/>
    <property type="match status" value="1"/>
</dbReference>
<feature type="domain" description="Nudix hydrolase" evidence="5">
    <location>
        <begin position="12"/>
        <end position="147"/>
    </location>
</feature>
<evidence type="ECO:0000313" key="6">
    <source>
        <dbReference type="EMBL" id="CUU57328.1"/>
    </source>
</evidence>